<organism evidence="10 11">
    <name type="scientific">Legionella bozemanae</name>
    <name type="common">Fluoribacter bozemanae</name>
    <dbReference type="NCBI Taxonomy" id="447"/>
    <lineage>
        <taxon>Bacteria</taxon>
        <taxon>Pseudomonadati</taxon>
        <taxon>Pseudomonadota</taxon>
        <taxon>Gammaproteobacteria</taxon>
        <taxon>Legionellales</taxon>
        <taxon>Legionellaceae</taxon>
        <taxon>Legionella</taxon>
    </lineage>
</organism>
<feature type="transmembrane region" description="Helical" evidence="8">
    <location>
        <begin position="271"/>
        <end position="293"/>
    </location>
</feature>
<dbReference type="AlphaFoldDB" id="A0A0W0RSE7"/>
<evidence type="ECO:0000256" key="4">
    <source>
        <dbReference type="ARBA" id="ARBA00022679"/>
    </source>
</evidence>
<evidence type="ECO:0000256" key="7">
    <source>
        <dbReference type="ARBA" id="ARBA00023136"/>
    </source>
</evidence>
<proteinExistence type="predicted"/>
<keyword evidence="5 8" id="KW-0812">Transmembrane</keyword>
<feature type="transmembrane region" description="Helical" evidence="8">
    <location>
        <begin position="190"/>
        <end position="209"/>
    </location>
</feature>
<dbReference type="OrthoDB" id="108054at2"/>
<keyword evidence="2" id="KW-1003">Cell membrane</keyword>
<keyword evidence="7 8" id="KW-0472">Membrane</keyword>
<comment type="caution">
    <text evidence="10">The sequence shown here is derived from an EMBL/GenBank/DDBJ whole genome shotgun (WGS) entry which is preliminary data.</text>
</comment>
<dbReference type="GO" id="GO:0009103">
    <property type="term" value="P:lipopolysaccharide biosynthetic process"/>
    <property type="evidence" value="ECO:0007669"/>
    <property type="project" value="UniProtKB-ARBA"/>
</dbReference>
<evidence type="ECO:0000256" key="5">
    <source>
        <dbReference type="ARBA" id="ARBA00022692"/>
    </source>
</evidence>
<evidence type="ECO:0000259" key="9">
    <source>
        <dbReference type="Pfam" id="PF13231"/>
    </source>
</evidence>
<dbReference type="Proteomes" id="UP000054695">
    <property type="component" value="Unassembled WGS sequence"/>
</dbReference>
<dbReference type="STRING" id="447.Lboz_1407"/>
<dbReference type="RefSeq" id="WP_058459070.1">
    <property type="nucleotide sequence ID" value="NZ_CAAAIY010000001.1"/>
</dbReference>
<evidence type="ECO:0000256" key="1">
    <source>
        <dbReference type="ARBA" id="ARBA00004651"/>
    </source>
</evidence>
<protein>
    <submittedName>
        <fullName evidence="10">Dolichol monophosphate mannose synthase</fullName>
    </submittedName>
</protein>
<evidence type="ECO:0000256" key="3">
    <source>
        <dbReference type="ARBA" id="ARBA00022676"/>
    </source>
</evidence>
<dbReference type="InterPro" id="IPR038731">
    <property type="entry name" value="RgtA/B/C-like"/>
</dbReference>
<gene>
    <name evidence="10" type="ORF">Lboz_1407</name>
</gene>
<dbReference type="PATRIC" id="fig|447.4.peg.1505"/>
<evidence type="ECO:0000256" key="8">
    <source>
        <dbReference type="SAM" id="Phobius"/>
    </source>
</evidence>
<feature type="transmembrane region" description="Helical" evidence="8">
    <location>
        <begin position="12"/>
        <end position="36"/>
    </location>
</feature>
<keyword evidence="4" id="KW-0808">Transferase</keyword>
<evidence type="ECO:0000313" key="11">
    <source>
        <dbReference type="Proteomes" id="UP000054695"/>
    </source>
</evidence>
<feature type="transmembrane region" description="Helical" evidence="8">
    <location>
        <begin position="299"/>
        <end position="318"/>
    </location>
</feature>
<dbReference type="EMBL" id="LNXU01000017">
    <property type="protein sequence ID" value="KTC73967.1"/>
    <property type="molecule type" value="Genomic_DNA"/>
</dbReference>
<reference evidence="10 11" key="1">
    <citation type="submission" date="2015-11" db="EMBL/GenBank/DDBJ databases">
        <title>Genomic analysis of 38 Legionella species identifies large and diverse effector repertoires.</title>
        <authorList>
            <person name="Burstein D."/>
            <person name="Amaro F."/>
            <person name="Zusman T."/>
            <person name="Lifshitz Z."/>
            <person name="Cohen O."/>
            <person name="Gilbert J.A."/>
            <person name="Pupko T."/>
            <person name="Shuman H.A."/>
            <person name="Segal G."/>
        </authorList>
    </citation>
    <scope>NUCLEOTIDE SEQUENCE [LARGE SCALE GENOMIC DNA]</scope>
    <source>
        <strain evidence="10 11">WIGA</strain>
    </source>
</reference>
<evidence type="ECO:0000256" key="6">
    <source>
        <dbReference type="ARBA" id="ARBA00022989"/>
    </source>
</evidence>
<dbReference type="Pfam" id="PF13231">
    <property type="entry name" value="PMT_2"/>
    <property type="match status" value="1"/>
</dbReference>
<name>A0A0W0RSE7_LEGBO</name>
<keyword evidence="11" id="KW-1185">Reference proteome</keyword>
<dbReference type="GO" id="GO:0005886">
    <property type="term" value="C:plasma membrane"/>
    <property type="evidence" value="ECO:0007669"/>
    <property type="project" value="UniProtKB-SubCell"/>
</dbReference>
<evidence type="ECO:0000256" key="2">
    <source>
        <dbReference type="ARBA" id="ARBA00022475"/>
    </source>
</evidence>
<comment type="subcellular location">
    <subcellularLocation>
        <location evidence="1">Cell membrane</location>
        <topology evidence="1">Multi-pass membrane protein</topology>
    </subcellularLocation>
</comment>
<dbReference type="InterPro" id="IPR050297">
    <property type="entry name" value="LipidA_mod_glycosyltrf_83"/>
</dbReference>
<evidence type="ECO:0000313" key="10">
    <source>
        <dbReference type="EMBL" id="KTC73967.1"/>
    </source>
</evidence>
<keyword evidence="6 8" id="KW-1133">Transmembrane helix</keyword>
<dbReference type="PANTHER" id="PTHR33908:SF11">
    <property type="entry name" value="MEMBRANE PROTEIN"/>
    <property type="match status" value="1"/>
</dbReference>
<feature type="domain" description="Glycosyltransferase RgtA/B/C/D-like" evidence="9">
    <location>
        <begin position="47"/>
        <end position="207"/>
    </location>
</feature>
<accession>A0A0W0RSE7</accession>
<feature type="transmembrane region" description="Helical" evidence="8">
    <location>
        <begin position="66"/>
        <end position="86"/>
    </location>
</feature>
<keyword evidence="3" id="KW-0328">Glycosyltransferase</keyword>
<dbReference type="GO" id="GO:0016763">
    <property type="term" value="F:pentosyltransferase activity"/>
    <property type="evidence" value="ECO:0007669"/>
    <property type="project" value="TreeGrafter"/>
</dbReference>
<sequence>MWNQKATKPFLIIYIGFLFLATFFIVPTITSFYYYAWGKHLAWSYFDGPPMIAYFFNISRTIFGETFFSINIIGFLCLIAGAYYIYRIGCLLHDQRTGLISALMWVALPTTTESIFVRVLYDAPLNLFTILSFYYFARYISSKRILDLYLCALFIGAMLLSKYTAVISVMGLLLYVVFSKQRQLFKSIHFYLASLVIILMVAPVIYWNVNHDWISITYLLNFHSQTQNNTTAAHSLLALFGSLFINYSVFLLVAAFGWFKYRQTKNLSDNPVLELTYAVLLIGLLFWIIATLLGGDARSVYLTPLGMNLALITGFNVARYQYQRFFMIVYPFFLSFSIVVILANSWPIATYLKKGRAYTVLKKAINTPEIIKKGQPVVTGYFANAAALNFFMPSEPVYAIPCGDINQYQYWGEAFLDALSKGKIDKISYVDFRDTKQCAERFFNHCQSVATLSHHKMIPVIHKLIKPMYLYVYECSSPRAQTSNA</sequence>
<dbReference type="PANTHER" id="PTHR33908">
    <property type="entry name" value="MANNOSYLTRANSFERASE YKCB-RELATED"/>
    <property type="match status" value="1"/>
</dbReference>
<feature type="transmembrane region" description="Helical" evidence="8">
    <location>
        <begin position="325"/>
        <end position="346"/>
    </location>
</feature>
<feature type="transmembrane region" description="Helical" evidence="8">
    <location>
        <begin position="236"/>
        <end position="259"/>
    </location>
</feature>
<feature type="transmembrane region" description="Helical" evidence="8">
    <location>
        <begin position="152"/>
        <end position="178"/>
    </location>
</feature>